<sequence length="79" mass="9268">MCRMTCQQHTALGQFEFTELETRRDRAANQRVTVRTGHTLGSKLPARRHHRLVHRHLVLGHLAQAMRAHRTVVFQHMHV</sequence>
<gene>
    <name evidence="1" type="ORF">LMG18101_03811</name>
</gene>
<proteinExistence type="predicted"/>
<keyword evidence="2" id="KW-1185">Reference proteome</keyword>
<comment type="caution">
    <text evidence="1">The sequence shown here is derived from an EMBL/GenBank/DDBJ whole genome shotgun (WGS) entry which is preliminary data.</text>
</comment>
<protein>
    <submittedName>
        <fullName evidence="1">Uncharacterized protein</fullName>
    </submittedName>
</protein>
<organism evidence="1 2">
    <name type="scientific">Ralstonia flaminis</name>
    <dbReference type="NCBI Taxonomy" id="3058597"/>
    <lineage>
        <taxon>Bacteria</taxon>
        <taxon>Pseudomonadati</taxon>
        <taxon>Pseudomonadota</taxon>
        <taxon>Betaproteobacteria</taxon>
        <taxon>Burkholderiales</taxon>
        <taxon>Burkholderiaceae</taxon>
        <taxon>Ralstonia</taxon>
    </lineage>
</organism>
<name>A0ABM9K9Q7_9RALS</name>
<reference evidence="1 2" key="1">
    <citation type="submission" date="2023-07" db="EMBL/GenBank/DDBJ databases">
        <authorList>
            <person name="Peeters C."/>
        </authorList>
    </citation>
    <scope>NUCLEOTIDE SEQUENCE [LARGE SCALE GENOMIC DNA]</scope>
    <source>
        <strain evidence="1 2">LMG 18101</strain>
    </source>
</reference>
<accession>A0ABM9K9Q7</accession>
<evidence type="ECO:0000313" key="2">
    <source>
        <dbReference type="Proteomes" id="UP001189757"/>
    </source>
</evidence>
<dbReference type="EMBL" id="CATZLL010000013">
    <property type="protein sequence ID" value="CAJ0819031.1"/>
    <property type="molecule type" value="Genomic_DNA"/>
</dbReference>
<evidence type="ECO:0000313" key="1">
    <source>
        <dbReference type="EMBL" id="CAJ0819031.1"/>
    </source>
</evidence>
<dbReference type="Proteomes" id="UP001189757">
    <property type="component" value="Unassembled WGS sequence"/>
</dbReference>